<keyword evidence="2" id="KW-1185">Reference proteome</keyword>
<dbReference type="EMBL" id="JARBHB010000010">
    <property type="protein sequence ID" value="KAJ8874528.1"/>
    <property type="molecule type" value="Genomic_DNA"/>
</dbReference>
<protein>
    <submittedName>
        <fullName evidence="1">Uncharacterized protein</fullName>
    </submittedName>
</protein>
<name>A0ABQ9GR91_9NEOP</name>
<evidence type="ECO:0000313" key="1">
    <source>
        <dbReference type="EMBL" id="KAJ8874528.1"/>
    </source>
</evidence>
<organism evidence="1 2">
    <name type="scientific">Dryococelus australis</name>
    <dbReference type="NCBI Taxonomy" id="614101"/>
    <lineage>
        <taxon>Eukaryota</taxon>
        <taxon>Metazoa</taxon>
        <taxon>Ecdysozoa</taxon>
        <taxon>Arthropoda</taxon>
        <taxon>Hexapoda</taxon>
        <taxon>Insecta</taxon>
        <taxon>Pterygota</taxon>
        <taxon>Neoptera</taxon>
        <taxon>Polyneoptera</taxon>
        <taxon>Phasmatodea</taxon>
        <taxon>Verophasmatodea</taxon>
        <taxon>Anareolatae</taxon>
        <taxon>Phasmatidae</taxon>
        <taxon>Eurycanthinae</taxon>
        <taxon>Dryococelus</taxon>
    </lineage>
</organism>
<dbReference type="Proteomes" id="UP001159363">
    <property type="component" value="Chromosome 9"/>
</dbReference>
<accession>A0ABQ9GR91</accession>
<dbReference type="PANTHER" id="PTHR34415:SF1">
    <property type="entry name" value="INTEGRASE CATALYTIC DOMAIN-CONTAINING PROTEIN"/>
    <property type="match status" value="1"/>
</dbReference>
<gene>
    <name evidence="1" type="ORF">PR048_025388</name>
</gene>
<proteinExistence type="predicted"/>
<reference evidence="1 2" key="1">
    <citation type="submission" date="2023-02" db="EMBL/GenBank/DDBJ databases">
        <title>LHISI_Scaffold_Assembly.</title>
        <authorList>
            <person name="Stuart O.P."/>
            <person name="Cleave R."/>
            <person name="Magrath M.J.L."/>
            <person name="Mikheyev A.S."/>
        </authorList>
    </citation>
    <scope>NUCLEOTIDE SEQUENCE [LARGE SCALE GENOMIC DNA]</scope>
    <source>
        <strain evidence="1">Daus_M_001</strain>
        <tissue evidence="1">Leg muscle</tissue>
    </source>
</reference>
<dbReference type="PANTHER" id="PTHR34415">
    <property type="entry name" value="INTEGRASE CATALYTIC DOMAIN-CONTAINING PROTEIN"/>
    <property type="match status" value="1"/>
</dbReference>
<sequence length="162" mass="18698">MRSEWLSPNFLCISAETENFTSHLGITSKYVKEPTKIVGICIDFMANVSLPFIPVQDTYFFEATYIFIYREGEGGKVANELCKMLNWYIENIIGKDVKTLYHFGDNCAGQNKYNTLVRMKMELGEIISFKDIKVTFPVTGHSFMPNDRDLGIIRRKLGKDEW</sequence>
<evidence type="ECO:0000313" key="2">
    <source>
        <dbReference type="Proteomes" id="UP001159363"/>
    </source>
</evidence>
<comment type="caution">
    <text evidence="1">The sequence shown here is derived from an EMBL/GenBank/DDBJ whole genome shotgun (WGS) entry which is preliminary data.</text>
</comment>